<dbReference type="Pfam" id="PF01546">
    <property type="entry name" value="Peptidase_M20"/>
    <property type="match status" value="1"/>
</dbReference>
<dbReference type="Proteomes" id="UP000268553">
    <property type="component" value="Unassembled WGS sequence"/>
</dbReference>
<dbReference type="PANTHER" id="PTHR43808:SF9">
    <property type="entry name" value="BLL0789 PROTEIN"/>
    <property type="match status" value="1"/>
</dbReference>
<evidence type="ECO:0000256" key="4">
    <source>
        <dbReference type="ARBA" id="ARBA00022833"/>
    </source>
</evidence>
<evidence type="ECO:0000256" key="5">
    <source>
        <dbReference type="PIRSR" id="PIRSR037238-1"/>
    </source>
</evidence>
<dbReference type="EMBL" id="RWJI01000001">
    <property type="protein sequence ID" value="RRQ51980.1"/>
    <property type="molecule type" value="Genomic_DNA"/>
</dbReference>
<keyword evidence="8" id="KW-1185">Reference proteome</keyword>
<feature type="domain" description="Peptidase M20 dimerisation" evidence="6">
    <location>
        <begin position="201"/>
        <end position="298"/>
    </location>
</feature>
<reference evidence="7 8" key="1">
    <citation type="submission" date="2018-12" db="EMBL/GenBank/DDBJ databases">
        <authorList>
            <person name="Kim S.-J."/>
            <person name="Jung G.-Y."/>
        </authorList>
    </citation>
    <scope>NUCLEOTIDE SEQUENCE [LARGE SCALE GENOMIC DNA]</scope>
    <source>
        <strain evidence="7 8">03SU3-P</strain>
    </source>
</reference>
<dbReference type="PROSITE" id="PS00758">
    <property type="entry name" value="ARGE_DAPE_CPG2_1"/>
    <property type="match status" value="1"/>
</dbReference>
<dbReference type="InterPro" id="IPR011650">
    <property type="entry name" value="Peptidase_M20_dimer"/>
</dbReference>
<gene>
    <name evidence="7" type="ORF">D7D48_03660</name>
</gene>
<dbReference type="NCBIfam" id="NF005602">
    <property type="entry name" value="PRK07338.1"/>
    <property type="match status" value="1"/>
</dbReference>
<evidence type="ECO:0000313" key="7">
    <source>
        <dbReference type="EMBL" id="RRQ51980.1"/>
    </source>
</evidence>
<dbReference type="InterPro" id="IPR050072">
    <property type="entry name" value="Peptidase_M20A"/>
</dbReference>
<evidence type="ECO:0000256" key="2">
    <source>
        <dbReference type="ARBA" id="ARBA00022723"/>
    </source>
</evidence>
<dbReference type="OrthoDB" id="9776600at2"/>
<evidence type="ECO:0000259" key="6">
    <source>
        <dbReference type="Pfam" id="PF07687"/>
    </source>
</evidence>
<dbReference type="SUPFAM" id="SSF55031">
    <property type="entry name" value="Bacterial exopeptidase dimerisation domain"/>
    <property type="match status" value="1"/>
</dbReference>
<dbReference type="SUPFAM" id="SSF53187">
    <property type="entry name" value="Zn-dependent exopeptidases"/>
    <property type="match status" value="1"/>
</dbReference>
<feature type="active site" description="Proton acceptor" evidence="5">
    <location>
        <position position="164"/>
    </location>
</feature>
<evidence type="ECO:0000256" key="3">
    <source>
        <dbReference type="ARBA" id="ARBA00022801"/>
    </source>
</evidence>
<dbReference type="PANTHER" id="PTHR43808">
    <property type="entry name" value="ACETYLORNITHINE DEACETYLASE"/>
    <property type="match status" value="1"/>
</dbReference>
<sequence length="402" mass="42402">MDTLTDSERQVLETIQQQSMLEQVQSWSAVNSGSGNLDGLALTAKMLADAFSALPGEVTLVNPEPVDRVLADGSIKTVAHGRHLLVTVRPDAPTQLLFTGHMDTVFPADHEFQKLRWLDDGVLNGPGVADMKGGIAVMLAALSAVESSANVARMGYQVLINSDEEVGSPSSAKLITALAQNKLAALTYEPALPDGTLAGARGGSGNFSIIFSGLSAHAGRNPDDGRNAVLAAADLALRLKRLSREGLSVNPAKIEGGGPNNVVPDHAILRVNFRPRTPEIVTQTEADLRRIIADIEREHEVRAHLHGSFGRPPKPIDGGAAKLFGLVKQCGTALGLSISWRSSGGVCDGNNIAACGVPVVDTMGVRGGNIHSKDEFLIVESLTERAQLSALTIMRLSEKGTL</sequence>
<dbReference type="Pfam" id="PF07687">
    <property type="entry name" value="M20_dimer"/>
    <property type="match status" value="1"/>
</dbReference>
<accession>A0A3R8WKD2</accession>
<dbReference type="InterPro" id="IPR001261">
    <property type="entry name" value="ArgE/DapE_CS"/>
</dbReference>
<evidence type="ECO:0000256" key="1">
    <source>
        <dbReference type="ARBA" id="ARBA00001947"/>
    </source>
</evidence>
<keyword evidence="2" id="KW-0479">Metal-binding</keyword>
<comment type="caution">
    <text evidence="7">The sequence shown here is derived from an EMBL/GenBank/DDBJ whole genome shotgun (WGS) entry which is preliminary data.</text>
</comment>
<organism evidence="7 8">
    <name type="scientific">Sphingorhabdus wooponensis</name>
    <dbReference type="NCBI Taxonomy" id="940136"/>
    <lineage>
        <taxon>Bacteria</taxon>
        <taxon>Pseudomonadati</taxon>
        <taxon>Pseudomonadota</taxon>
        <taxon>Alphaproteobacteria</taxon>
        <taxon>Sphingomonadales</taxon>
        <taxon>Sphingomonadaceae</taxon>
        <taxon>Sphingorhabdus</taxon>
    </lineage>
</organism>
<protein>
    <submittedName>
        <fullName evidence="7">Hydrolase</fullName>
    </submittedName>
</protein>
<dbReference type="AlphaFoldDB" id="A0A3R8WKD2"/>
<keyword evidence="4" id="KW-0862">Zinc</keyword>
<dbReference type="InterPro" id="IPR017150">
    <property type="entry name" value="Pept_M20_glutamate_carboxypep"/>
</dbReference>
<dbReference type="Gene3D" id="3.40.630.10">
    <property type="entry name" value="Zn peptidases"/>
    <property type="match status" value="1"/>
</dbReference>
<dbReference type="GO" id="GO:0016787">
    <property type="term" value="F:hydrolase activity"/>
    <property type="evidence" value="ECO:0007669"/>
    <property type="project" value="UniProtKB-KW"/>
</dbReference>
<name>A0A3R8WKD2_9SPHN</name>
<dbReference type="GO" id="GO:0046872">
    <property type="term" value="F:metal ion binding"/>
    <property type="evidence" value="ECO:0007669"/>
    <property type="project" value="UniProtKB-KW"/>
</dbReference>
<dbReference type="RefSeq" id="WP_125229996.1">
    <property type="nucleotide sequence ID" value="NZ_RWJI01000001.1"/>
</dbReference>
<evidence type="ECO:0000313" key="8">
    <source>
        <dbReference type="Proteomes" id="UP000268553"/>
    </source>
</evidence>
<keyword evidence="3 7" id="KW-0378">Hydrolase</keyword>
<feature type="active site" evidence="5">
    <location>
        <position position="103"/>
    </location>
</feature>
<dbReference type="InterPro" id="IPR036264">
    <property type="entry name" value="Bact_exopeptidase_dim_dom"/>
</dbReference>
<proteinExistence type="predicted"/>
<dbReference type="Gene3D" id="3.30.70.360">
    <property type="match status" value="1"/>
</dbReference>
<comment type="cofactor">
    <cofactor evidence="1">
        <name>Zn(2+)</name>
        <dbReference type="ChEBI" id="CHEBI:29105"/>
    </cofactor>
</comment>
<dbReference type="PIRSF" id="PIRSF037238">
    <property type="entry name" value="Carboxypeptidase_G2"/>
    <property type="match status" value="1"/>
</dbReference>
<dbReference type="InterPro" id="IPR002933">
    <property type="entry name" value="Peptidase_M20"/>
</dbReference>